<dbReference type="EMBL" id="FRCR01000005">
    <property type="protein sequence ID" value="SHM44674.1"/>
    <property type="molecule type" value="Genomic_DNA"/>
</dbReference>
<dbReference type="Gene3D" id="3.90.660.10">
    <property type="match status" value="1"/>
</dbReference>
<accession>A0A1M7IV99</accession>
<gene>
    <name evidence="2" type="ORF">SAMN05660826_01050</name>
</gene>
<feature type="domain" description="Amine oxidase" evidence="1">
    <location>
        <begin position="79"/>
        <end position="573"/>
    </location>
</feature>
<protein>
    <submittedName>
        <fullName evidence="2">Monoamine oxidase</fullName>
    </submittedName>
</protein>
<reference evidence="3" key="1">
    <citation type="submission" date="2016-11" db="EMBL/GenBank/DDBJ databases">
        <authorList>
            <person name="Varghese N."/>
            <person name="Submissions S."/>
        </authorList>
    </citation>
    <scope>NUCLEOTIDE SEQUENCE [LARGE SCALE GENOMIC DNA]</scope>
    <source>
        <strain evidence="3">DSM 18802</strain>
    </source>
</reference>
<name>A0A1M7IV99_9FIRM</name>
<dbReference type="InterPro" id="IPR002937">
    <property type="entry name" value="Amino_oxidase"/>
</dbReference>
<dbReference type="STRING" id="447595.SAMN05660826_01050"/>
<dbReference type="PANTHER" id="PTHR10742">
    <property type="entry name" value="FLAVIN MONOAMINE OXIDASE"/>
    <property type="match status" value="1"/>
</dbReference>
<dbReference type="Pfam" id="PF01593">
    <property type="entry name" value="Amino_oxidase"/>
    <property type="match status" value="1"/>
</dbReference>
<evidence type="ECO:0000259" key="1">
    <source>
        <dbReference type="Pfam" id="PF01593"/>
    </source>
</evidence>
<evidence type="ECO:0000313" key="3">
    <source>
        <dbReference type="Proteomes" id="UP000184375"/>
    </source>
</evidence>
<dbReference type="Gene3D" id="3.50.50.60">
    <property type="entry name" value="FAD/NAD(P)-binding domain"/>
    <property type="match status" value="1"/>
</dbReference>
<dbReference type="InterPro" id="IPR036188">
    <property type="entry name" value="FAD/NAD-bd_sf"/>
</dbReference>
<organism evidence="2 3">
    <name type="scientific">Caldanaerovirga acetigignens</name>
    <dbReference type="NCBI Taxonomy" id="447595"/>
    <lineage>
        <taxon>Bacteria</taxon>
        <taxon>Bacillati</taxon>
        <taxon>Bacillota</taxon>
        <taxon>Clostridia</taxon>
        <taxon>Thermosediminibacterales</taxon>
        <taxon>Thermosediminibacteraceae</taxon>
        <taxon>Caldanaerovirga</taxon>
    </lineage>
</organism>
<keyword evidence="3" id="KW-1185">Reference proteome</keyword>
<dbReference type="RefSeq" id="WP_244269755.1">
    <property type="nucleotide sequence ID" value="NZ_FRCR01000005.1"/>
</dbReference>
<dbReference type="AlphaFoldDB" id="A0A1M7IV99"/>
<dbReference type="SUPFAM" id="SSF54373">
    <property type="entry name" value="FAD-linked reductases, C-terminal domain"/>
    <property type="match status" value="1"/>
</dbReference>
<dbReference type="GO" id="GO:0016491">
    <property type="term" value="F:oxidoreductase activity"/>
    <property type="evidence" value="ECO:0007669"/>
    <property type="project" value="InterPro"/>
</dbReference>
<dbReference type="PANTHER" id="PTHR10742:SF410">
    <property type="entry name" value="LYSINE-SPECIFIC HISTONE DEMETHYLASE 2"/>
    <property type="match status" value="1"/>
</dbReference>
<dbReference type="Proteomes" id="UP000184375">
    <property type="component" value="Unassembled WGS sequence"/>
</dbReference>
<proteinExistence type="predicted"/>
<dbReference type="Gene3D" id="1.20.1440.240">
    <property type="match status" value="1"/>
</dbReference>
<evidence type="ECO:0000313" key="2">
    <source>
        <dbReference type="EMBL" id="SHM44674.1"/>
    </source>
</evidence>
<dbReference type="PRINTS" id="PR00419">
    <property type="entry name" value="ADXRDTASE"/>
</dbReference>
<dbReference type="SUPFAM" id="SSF51905">
    <property type="entry name" value="FAD/NAD(P)-binding domain"/>
    <property type="match status" value="1"/>
</dbReference>
<sequence>MFYDRDWHSEKGKIPPYMPDNPRDEERHALLWHSLKEGGRPEDIDEVIKALSPPPDVTTIAPPGCFKGMRVGIIGGGQAGLAAAFELRKLGFDITVFEALKRIGGRFYTYYFDEEERYYGELGAMRFPVSHETTWHYINLFGLNTRPFVQNNQNALLYIKGERVRNDPKGRNVVKRIYPRFNLSLNERSTLPAELLFCALEKPLLKMPERIRPEIVTIREAYSPEILCLDRYSVRGILHEAGLSEDAISLLGSLSPFVGSFLYYNYMEILQETYPYDFVFLYEIVGGAVRLPRAFYRSLMDESPFEYKGIPKNLLGKVSIKRGAYVDGIFGQRPDGRVTVRYKIGDTGDHLQEDFDFVVCALPFSTLRKAKIDPLFSTRKMQAIRELGYAQAQKSLLFCRFRFWEKGGPEERIIGGGSYTDLLISQIWYPSDHARLVKAGEYTKWDFRPGVSPEEPGVLLASYNFTQDAVRLGNLPEDMAFDTVKRQVEEVHGLPLGYLDNVAIEFVRVNWDDEPAHLGAFSYYLPEQKRIFSYAVSIPEYKGRVYFAGEHVSGTHSWANGAFKTAMQAALDIAKAAYKI</sequence>
<dbReference type="InterPro" id="IPR050281">
    <property type="entry name" value="Flavin_monoamine_oxidase"/>
</dbReference>